<dbReference type="SMART" id="SM00421">
    <property type="entry name" value="HTH_LUXR"/>
    <property type="match status" value="1"/>
</dbReference>
<reference evidence="5 6" key="1">
    <citation type="submission" date="2023-07" db="EMBL/GenBank/DDBJ databases">
        <title>Sequencing the genomes of 1000 actinobacteria strains.</title>
        <authorList>
            <person name="Klenk H.-P."/>
        </authorList>
    </citation>
    <scope>NUCLEOTIDE SEQUENCE [LARGE SCALE GENOMIC DNA]</scope>
    <source>
        <strain evidence="5 6">DSM 19426</strain>
    </source>
</reference>
<dbReference type="InterPro" id="IPR011006">
    <property type="entry name" value="CheY-like_superfamily"/>
</dbReference>
<gene>
    <name evidence="5" type="ORF">J2S63_003636</name>
</gene>
<keyword evidence="1 5" id="KW-0238">DNA-binding</keyword>
<dbReference type="Pfam" id="PF00196">
    <property type="entry name" value="GerE"/>
    <property type="match status" value="1"/>
</dbReference>
<dbReference type="InterPro" id="IPR000792">
    <property type="entry name" value="Tscrpt_reg_LuxR_C"/>
</dbReference>
<dbReference type="EMBL" id="JAVDYG010000001">
    <property type="protein sequence ID" value="MDR7364083.1"/>
    <property type="molecule type" value="Genomic_DNA"/>
</dbReference>
<dbReference type="PROSITE" id="PS50110">
    <property type="entry name" value="RESPONSE_REGULATORY"/>
    <property type="match status" value="1"/>
</dbReference>
<dbReference type="InterPro" id="IPR001789">
    <property type="entry name" value="Sig_transdc_resp-reg_receiver"/>
</dbReference>
<evidence type="ECO:0000313" key="6">
    <source>
        <dbReference type="Proteomes" id="UP001183648"/>
    </source>
</evidence>
<evidence type="ECO:0000313" key="5">
    <source>
        <dbReference type="EMBL" id="MDR7364083.1"/>
    </source>
</evidence>
<comment type="caution">
    <text evidence="5">The sequence shown here is derived from an EMBL/GenBank/DDBJ whole genome shotgun (WGS) entry which is preliminary data.</text>
</comment>
<dbReference type="SUPFAM" id="SSF52172">
    <property type="entry name" value="CheY-like"/>
    <property type="match status" value="1"/>
</dbReference>
<dbReference type="CDD" id="cd06170">
    <property type="entry name" value="LuxR_C_like"/>
    <property type="match status" value="1"/>
</dbReference>
<evidence type="ECO:0000256" key="1">
    <source>
        <dbReference type="ARBA" id="ARBA00023125"/>
    </source>
</evidence>
<dbReference type="SUPFAM" id="SSF46894">
    <property type="entry name" value="C-terminal effector domain of the bipartite response regulators"/>
    <property type="match status" value="1"/>
</dbReference>
<dbReference type="Pfam" id="PF00072">
    <property type="entry name" value="Response_reg"/>
    <property type="match status" value="1"/>
</dbReference>
<accession>A0ABU2C0A0</accession>
<dbReference type="InterPro" id="IPR016032">
    <property type="entry name" value="Sig_transdc_resp-reg_C-effctor"/>
</dbReference>
<name>A0ABU2C0A0_9ACTN</name>
<dbReference type="PRINTS" id="PR00038">
    <property type="entry name" value="HTHLUXR"/>
</dbReference>
<dbReference type="GO" id="GO:0003677">
    <property type="term" value="F:DNA binding"/>
    <property type="evidence" value="ECO:0007669"/>
    <property type="project" value="UniProtKB-KW"/>
</dbReference>
<dbReference type="PROSITE" id="PS50043">
    <property type="entry name" value="HTH_LUXR_2"/>
    <property type="match status" value="1"/>
</dbReference>
<feature type="modified residue" description="4-aspartylphosphate" evidence="2">
    <location>
        <position position="54"/>
    </location>
</feature>
<sequence length="213" mass="23376">MSSIRVVAIDDHPIVVKGIRHSVLDAEGDLEFVGVVDSVLDGTPLPDADVALLDLRLRDGSRPRDNVTALLERGIQVLVFTAGGDIPQMSDAVMAGALGIVLKHQTEEQLIEAIHTVAEGSTFLSQELAEVLHQSTALRPHLSDREIEVLGALNQGLVTKQAARRLEVSESTIKEHLKRIRKKYTQLGRSVNTRVELIQRATEDGFIRRPSDE</sequence>
<dbReference type="Proteomes" id="UP001183648">
    <property type="component" value="Unassembled WGS sequence"/>
</dbReference>
<evidence type="ECO:0000259" key="4">
    <source>
        <dbReference type="PROSITE" id="PS50110"/>
    </source>
</evidence>
<dbReference type="InterPro" id="IPR039420">
    <property type="entry name" value="WalR-like"/>
</dbReference>
<dbReference type="SMART" id="SM00448">
    <property type="entry name" value="REC"/>
    <property type="match status" value="1"/>
</dbReference>
<dbReference type="PANTHER" id="PTHR43214">
    <property type="entry name" value="TWO-COMPONENT RESPONSE REGULATOR"/>
    <property type="match status" value="1"/>
</dbReference>
<feature type="domain" description="HTH luxR-type" evidence="3">
    <location>
        <begin position="135"/>
        <end position="205"/>
    </location>
</feature>
<protein>
    <submittedName>
        <fullName evidence="5">DNA-binding NarL/FixJ family response regulator</fullName>
    </submittedName>
</protein>
<evidence type="ECO:0000259" key="3">
    <source>
        <dbReference type="PROSITE" id="PS50043"/>
    </source>
</evidence>
<dbReference type="PANTHER" id="PTHR43214:SF38">
    <property type="entry name" value="NITRATE_NITRITE RESPONSE REGULATOR PROTEIN NARL"/>
    <property type="match status" value="1"/>
</dbReference>
<evidence type="ECO:0000256" key="2">
    <source>
        <dbReference type="PROSITE-ProRule" id="PRU00169"/>
    </source>
</evidence>
<keyword evidence="6" id="KW-1185">Reference proteome</keyword>
<keyword evidence="2" id="KW-0597">Phosphoprotein</keyword>
<dbReference type="Gene3D" id="3.40.50.2300">
    <property type="match status" value="1"/>
</dbReference>
<organism evidence="5 6">
    <name type="scientific">Nocardioides marmoribigeumensis</name>
    <dbReference type="NCBI Taxonomy" id="433649"/>
    <lineage>
        <taxon>Bacteria</taxon>
        <taxon>Bacillati</taxon>
        <taxon>Actinomycetota</taxon>
        <taxon>Actinomycetes</taxon>
        <taxon>Propionibacteriales</taxon>
        <taxon>Nocardioidaceae</taxon>
        <taxon>Nocardioides</taxon>
    </lineage>
</organism>
<dbReference type="RefSeq" id="WP_310305278.1">
    <property type="nucleotide sequence ID" value="NZ_BAAAPS010000005.1"/>
</dbReference>
<proteinExistence type="predicted"/>
<feature type="domain" description="Response regulatory" evidence="4">
    <location>
        <begin position="5"/>
        <end position="118"/>
    </location>
</feature>